<evidence type="ECO:0000313" key="3">
    <source>
        <dbReference type="EMBL" id="MBV3408778.1"/>
    </source>
</evidence>
<sequence length="264" mass="28286">MGKIKQGILGGFNGTVGTVVGGSWKGMAYMRGKAQSIKNPRTEKQMSQRIKFGMAQKFVKVMTAYLKVGFRNYTQHQTATNAAMSHTVRNCMAGKYPAFGIDPSKVLVSSGSLMPGRFCTVKVASNVATFSWEDNSDESHASIDDFAMPLVYNFTKGEAVFTTEDASRIDCKTVLKLPVDWSDDLLSCYIAFASVQNSSVSNSVYVGDVKSDGSVEQGANGILYNDGVIDKNKPNEGSNKGDNGDSSTTTPTNPSEGSGDDGLE</sequence>
<evidence type="ECO:0000256" key="1">
    <source>
        <dbReference type="SAM" id="MobiDB-lite"/>
    </source>
</evidence>
<evidence type="ECO:0000313" key="8">
    <source>
        <dbReference type="Proteomes" id="UP000421408"/>
    </source>
</evidence>
<reference evidence="7" key="4">
    <citation type="submission" date="2022-12" db="EMBL/GenBank/DDBJ databases">
        <title>Distinct polysaccharide growth profiles of human intestinal Prevotella copri isolates.</title>
        <authorList>
            <person name="Fehlner-Peach H."/>
            <person name="Magnabosco C."/>
            <person name="Raghavan V."/>
            <person name="Scher J.U."/>
            <person name="Tett A."/>
            <person name="Cox L.M."/>
            <person name="Gottsegen C."/>
            <person name="Watters A."/>
            <person name="Wiltshire- Gordon J.D."/>
            <person name="Segata N."/>
            <person name="Bonneau R."/>
            <person name="Littman D.R."/>
        </authorList>
    </citation>
    <scope>NUCLEOTIDE SEQUENCE</scope>
    <source>
        <strain evidence="7">IAA108</strain>
    </source>
</reference>
<dbReference type="Proteomes" id="UP001196765">
    <property type="component" value="Unassembled WGS sequence"/>
</dbReference>
<evidence type="ECO:0000313" key="9">
    <source>
        <dbReference type="Proteomes" id="UP000423156"/>
    </source>
</evidence>
<evidence type="ECO:0000313" key="5">
    <source>
        <dbReference type="EMBL" id="MCW4137617.1"/>
    </source>
</evidence>
<feature type="compositionally biased region" description="Polar residues" evidence="1">
    <location>
        <begin position="235"/>
        <end position="256"/>
    </location>
</feature>
<evidence type="ECO:0000313" key="2">
    <source>
        <dbReference type="EMBL" id="MBV3388157.1"/>
    </source>
</evidence>
<dbReference type="EMBL" id="JAHOEI010000041">
    <property type="protein sequence ID" value="MBV3388157.1"/>
    <property type="molecule type" value="Genomic_DNA"/>
</dbReference>
<dbReference type="RefSeq" id="WP_153083755.1">
    <property type="nucleotide sequence ID" value="NZ_CP152484.1"/>
</dbReference>
<dbReference type="Proteomes" id="UP000423156">
    <property type="component" value="Unassembled WGS sequence"/>
</dbReference>
<dbReference type="Pfam" id="PF19781">
    <property type="entry name" value="DUF6266"/>
    <property type="match status" value="1"/>
</dbReference>
<dbReference type="AlphaFoldDB" id="A0A5P0WX25"/>
<evidence type="ECO:0000313" key="6">
    <source>
        <dbReference type="EMBL" id="MQN77839.1"/>
    </source>
</evidence>
<dbReference type="EMBL" id="VZCC01000103">
    <property type="protein sequence ID" value="MQN84942.1"/>
    <property type="molecule type" value="Genomic_DNA"/>
</dbReference>
<comment type="caution">
    <text evidence="7">The sequence shown here is derived from an EMBL/GenBank/DDBJ whole genome shotgun (WGS) entry which is preliminary data.</text>
</comment>
<reference evidence="4" key="3">
    <citation type="submission" date="2022-11" db="EMBL/GenBank/DDBJ databases">
        <title>Genomic repertoires linked with pathogenic potency of arthritogenic Prevotella copri isolated from the gut of rheumatoid arthritis patients.</title>
        <authorList>
            <person name="Nii T."/>
            <person name="Maeda Y."/>
            <person name="Motooka D."/>
            <person name="Naito M."/>
            <person name="Matsumoto Y."/>
            <person name="Ogawa T."/>
            <person name="Oguro-Igashira E."/>
            <person name="Kishikawa T."/>
            <person name="Yamashita M."/>
            <person name="Koizumi S."/>
            <person name="Kurakawa T."/>
            <person name="Okumura R."/>
            <person name="Kayama H."/>
            <person name="Murakami M."/>
            <person name="Sakaguchi T."/>
            <person name="Das B."/>
            <person name="Nakamura S."/>
            <person name="Okada Y."/>
            <person name="Kumanogoh A."/>
            <person name="Takeda K."/>
        </authorList>
    </citation>
    <scope>NUCLEOTIDE SEQUENCE</scope>
    <source>
        <strain evidence="4">H019-1</strain>
        <strain evidence="5">H105_2-2</strain>
    </source>
</reference>
<name>A0A5P0WX25_9BACT</name>
<dbReference type="Proteomes" id="UP000421408">
    <property type="component" value="Unassembled WGS sequence"/>
</dbReference>
<proteinExistence type="predicted"/>
<dbReference type="EMBL" id="JAPDVG010000001">
    <property type="protein sequence ID" value="MCW4131604.1"/>
    <property type="molecule type" value="Genomic_DNA"/>
</dbReference>
<reference evidence="8 9" key="1">
    <citation type="submission" date="2019-09" db="EMBL/GenBank/DDBJ databases">
        <title>Distinct polysaccharide growth profiles of human intestinal Prevotella copri isolates.</title>
        <authorList>
            <person name="Fehlner-Peach H."/>
            <person name="Magnabosco C."/>
            <person name="Raghavan V."/>
            <person name="Scher J.U."/>
            <person name="Tett A."/>
            <person name="Cox L.M."/>
            <person name="Gottsegen C."/>
            <person name="Watters A."/>
            <person name="Wiltshire- Gordon J.D."/>
            <person name="Segata N."/>
            <person name="Bonneau R."/>
            <person name="Littman D.R."/>
        </authorList>
    </citation>
    <scope>NUCLEOTIDE SEQUENCE [LARGE SCALE GENOMIC DNA]</scope>
    <source>
        <strain evidence="6 9">BU41712</strain>
        <strain evidence="8">iAA108</strain>
    </source>
</reference>
<dbReference type="EMBL" id="JAHOEP010000027">
    <property type="protein sequence ID" value="MBV3408778.1"/>
    <property type="molecule type" value="Genomic_DNA"/>
</dbReference>
<accession>A0A5P0WX25</accession>
<evidence type="ECO:0000313" key="7">
    <source>
        <dbReference type="EMBL" id="MQN84942.1"/>
    </source>
</evidence>
<dbReference type="Proteomes" id="UP001208620">
    <property type="component" value="Unassembled WGS sequence"/>
</dbReference>
<dbReference type="Proteomes" id="UP001196316">
    <property type="component" value="Unassembled WGS sequence"/>
</dbReference>
<dbReference type="EMBL" id="JAPDVD010000001">
    <property type="protein sequence ID" value="MCW4137617.1"/>
    <property type="molecule type" value="Genomic_DNA"/>
</dbReference>
<dbReference type="Proteomes" id="UP001209417">
    <property type="component" value="Unassembled WGS sequence"/>
</dbReference>
<reference evidence="2" key="2">
    <citation type="submission" date="2021-06" db="EMBL/GenBank/DDBJ databases">
        <title>Collection of gut derived symbiotic bacterial strains cultured from healthy donors.</title>
        <authorList>
            <person name="Lin H."/>
            <person name="Littmann E."/>
            <person name="Pamer E.G."/>
        </authorList>
    </citation>
    <scope>NUCLEOTIDE SEQUENCE</scope>
    <source>
        <strain evidence="3">MSK.21.60</strain>
        <strain evidence="2">MSK.21.74</strain>
    </source>
</reference>
<protein>
    <submittedName>
        <fullName evidence="4">DUF6266 family protein</fullName>
    </submittedName>
</protein>
<dbReference type="EMBL" id="VZBZ01000108">
    <property type="protein sequence ID" value="MQN77839.1"/>
    <property type="molecule type" value="Genomic_DNA"/>
</dbReference>
<organism evidence="7 8">
    <name type="scientific">Segatella copri</name>
    <dbReference type="NCBI Taxonomy" id="165179"/>
    <lineage>
        <taxon>Bacteria</taxon>
        <taxon>Pseudomonadati</taxon>
        <taxon>Bacteroidota</taxon>
        <taxon>Bacteroidia</taxon>
        <taxon>Bacteroidales</taxon>
        <taxon>Prevotellaceae</taxon>
        <taxon>Segatella</taxon>
    </lineage>
</organism>
<gene>
    <name evidence="6" type="ORF">F7D71_08210</name>
    <name evidence="7" type="ORF">F7D74_13380</name>
    <name evidence="3" type="ORF">KSW80_10270</name>
    <name evidence="2" type="ORF">KSW82_10445</name>
    <name evidence="5" type="ORF">ONT01_07470</name>
    <name evidence="4" type="ORF">ONT19_08370</name>
</gene>
<dbReference type="InterPro" id="IPR046233">
    <property type="entry name" value="DUF6266"/>
</dbReference>
<feature type="region of interest" description="Disordered" evidence="1">
    <location>
        <begin position="225"/>
        <end position="264"/>
    </location>
</feature>
<evidence type="ECO:0000313" key="4">
    <source>
        <dbReference type="EMBL" id="MCW4131604.1"/>
    </source>
</evidence>